<reference evidence="1 2" key="1">
    <citation type="journal article" date="2014" name="Mol. Biol. Evol.">
        <title>Massive expansion of Ubiquitination-related gene families within the Chlamydiae.</title>
        <authorList>
            <person name="Domman D."/>
            <person name="Collingro A."/>
            <person name="Lagkouvardos I."/>
            <person name="Gehre L."/>
            <person name="Weinmaier T."/>
            <person name="Rattei T."/>
            <person name="Subtil A."/>
            <person name="Horn M."/>
        </authorList>
    </citation>
    <scope>NUCLEOTIDE SEQUENCE [LARGE SCALE GENOMIC DNA]</scope>
    <source>
        <strain evidence="1 2">EI2</strain>
    </source>
</reference>
<evidence type="ECO:0000313" key="2">
    <source>
        <dbReference type="Proteomes" id="UP000031465"/>
    </source>
</evidence>
<dbReference type="AlphaFoldDB" id="A0A0C1K582"/>
<comment type="caution">
    <text evidence="1">The sequence shown here is derived from an EMBL/GenBank/DDBJ whole genome shotgun (WGS) entry which is preliminary data.</text>
</comment>
<gene>
    <name evidence="1" type="ORF">DB44_AH00020</name>
</gene>
<dbReference type="EMBL" id="JSAN01000008">
    <property type="protein sequence ID" value="KIC74452.1"/>
    <property type="molecule type" value="Genomic_DNA"/>
</dbReference>
<organism evidence="1 2">
    <name type="scientific">Candidatus Protochlamydia amoebophila</name>
    <dbReference type="NCBI Taxonomy" id="362787"/>
    <lineage>
        <taxon>Bacteria</taxon>
        <taxon>Pseudomonadati</taxon>
        <taxon>Chlamydiota</taxon>
        <taxon>Chlamydiia</taxon>
        <taxon>Parachlamydiales</taxon>
        <taxon>Parachlamydiaceae</taxon>
        <taxon>Candidatus Protochlamydia</taxon>
    </lineage>
</organism>
<proteinExistence type="predicted"/>
<feature type="non-terminal residue" evidence="1">
    <location>
        <position position="159"/>
    </location>
</feature>
<protein>
    <submittedName>
        <fullName evidence="1">Uncharacterized protein</fullName>
    </submittedName>
</protein>
<sequence length="159" mass="18298">MERGFAKQNFLESYKLAPWLGTKRAQDLPNWPLVNQLLSKNQLSYLNYLLTLELIKGQWINQNLVLFICHLLMAAQEGHLCVEIRNQTLFPTVKQLWMNEAAAPLSNEELENLTHSILQGSENIPVNFVTAMGSLETSVYPNTPICMHKGNFYLQKHWV</sequence>
<name>A0A0C1K582_9BACT</name>
<dbReference type="Proteomes" id="UP000031465">
    <property type="component" value="Unassembled WGS sequence"/>
</dbReference>
<accession>A0A0C1K582</accession>
<evidence type="ECO:0000313" key="1">
    <source>
        <dbReference type="EMBL" id="KIC74452.1"/>
    </source>
</evidence>